<keyword evidence="3" id="KW-0158">Chromosome</keyword>
<dbReference type="Gene3D" id="1.10.20.10">
    <property type="entry name" value="Histone, subunit A"/>
    <property type="match status" value="1"/>
</dbReference>
<feature type="region of interest" description="Disordered" evidence="5">
    <location>
        <begin position="53"/>
        <end position="79"/>
    </location>
</feature>
<evidence type="ECO:0000256" key="5">
    <source>
        <dbReference type="SAM" id="MobiDB-lite"/>
    </source>
</evidence>
<dbReference type="InterPro" id="IPR007125">
    <property type="entry name" value="H2A/H2B/H3"/>
</dbReference>
<evidence type="ECO:0000313" key="7">
    <source>
        <dbReference type="EMBL" id="KAH6876737.1"/>
    </source>
</evidence>
<sequence length="283" mass="32179">MIPRTVPSVPFYKFISNIPLISSNHFFQSWLPPKSAGAARSILSLCDPKADAKRKKKQAKAGGNVKKPKKKNPPTQPNIAGSLEVYVAIREIHRYQTRVEPCIRRGPFAHQAKEVMLDETKKKFRIQAVALTALQEATESFITQMFEASSIIAIHAKRQTLRHKDIERLKQILSIFYSNSHQALTKHRWDHKPTEHHHSKVMKPTRKTPGGKTSGARLLVRLLVASRFLVIPRMEALAAMEMEAHRIDQSESLAVSLARIERRRMAQSEARLVIFAAIRQQGY</sequence>
<evidence type="ECO:0000256" key="1">
    <source>
        <dbReference type="ARBA" id="ARBA00004286"/>
    </source>
</evidence>
<keyword evidence="8" id="KW-1185">Reference proteome</keyword>
<dbReference type="PANTHER" id="PTHR45810:SF1">
    <property type="entry name" value="HISTONE H3-LIKE CENTROMERIC PROTEIN A"/>
    <property type="match status" value="1"/>
</dbReference>
<protein>
    <submittedName>
        <fullName evidence="7">Histone-fold-containing protein</fullName>
    </submittedName>
</protein>
<evidence type="ECO:0000313" key="8">
    <source>
        <dbReference type="Proteomes" id="UP000777438"/>
    </source>
</evidence>
<dbReference type="InterPro" id="IPR009072">
    <property type="entry name" value="Histone-fold"/>
</dbReference>
<dbReference type="SMART" id="SM00428">
    <property type="entry name" value="H3"/>
    <property type="match status" value="1"/>
</dbReference>
<feature type="compositionally biased region" description="Basic residues" evidence="5">
    <location>
        <begin position="190"/>
        <end position="206"/>
    </location>
</feature>
<feature type="domain" description="Core Histone H2A/H2B/H3" evidence="6">
    <location>
        <begin position="88"/>
        <end position="167"/>
    </location>
</feature>
<dbReference type="AlphaFoldDB" id="A0A9P9AM35"/>
<keyword evidence="4" id="KW-0238">DNA-binding</keyword>
<name>A0A9P9AM35_9HYPO</name>
<dbReference type="PANTHER" id="PTHR45810">
    <property type="entry name" value="HISTONE H3.2"/>
    <property type="match status" value="1"/>
</dbReference>
<gene>
    <name evidence="7" type="ORF">B0T10DRAFT_566703</name>
</gene>
<comment type="similarity">
    <text evidence="2">Belongs to the histone H3 family.</text>
</comment>
<accession>A0A9P9AM35</accession>
<organism evidence="7 8">
    <name type="scientific">Thelonectria olida</name>
    <dbReference type="NCBI Taxonomy" id="1576542"/>
    <lineage>
        <taxon>Eukaryota</taxon>
        <taxon>Fungi</taxon>
        <taxon>Dikarya</taxon>
        <taxon>Ascomycota</taxon>
        <taxon>Pezizomycotina</taxon>
        <taxon>Sordariomycetes</taxon>
        <taxon>Hypocreomycetidae</taxon>
        <taxon>Hypocreales</taxon>
        <taxon>Nectriaceae</taxon>
        <taxon>Thelonectria</taxon>
    </lineage>
</organism>
<dbReference type="GO" id="GO:0046982">
    <property type="term" value="F:protein heterodimerization activity"/>
    <property type="evidence" value="ECO:0007669"/>
    <property type="project" value="InterPro"/>
</dbReference>
<proteinExistence type="inferred from homology"/>
<dbReference type="EMBL" id="JAGPYM010000033">
    <property type="protein sequence ID" value="KAH6876737.1"/>
    <property type="molecule type" value="Genomic_DNA"/>
</dbReference>
<comment type="caution">
    <text evidence="7">The sequence shown here is derived from an EMBL/GenBank/DDBJ whole genome shotgun (WGS) entry which is preliminary data.</text>
</comment>
<dbReference type="InterPro" id="IPR000164">
    <property type="entry name" value="Histone_H3/CENP-A"/>
</dbReference>
<keyword evidence="4" id="KW-0544">Nucleosome core</keyword>
<dbReference type="GO" id="GO:0003677">
    <property type="term" value="F:DNA binding"/>
    <property type="evidence" value="ECO:0007669"/>
    <property type="project" value="InterPro"/>
</dbReference>
<evidence type="ECO:0000256" key="4">
    <source>
        <dbReference type="ARBA" id="ARBA00023269"/>
    </source>
</evidence>
<reference evidence="7 8" key="1">
    <citation type="journal article" date="2021" name="Nat. Commun.">
        <title>Genetic determinants of endophytism in the Arabidopsis root mycobiome.</title>
        <authorList>
            <person name="Mesny F."/>
            <person name="Miyauchi S."/>
            <person name="Thiergart T."/>
            <person name="Pickel B."/>
            <person name="Atanasova L."/>
            <person name="Karlsson M."/>
            <person name="Huettel B."/>
            <person name="Barry K.W."/>
            <person name="Haridas S."/>
            <person name="Chen C."/>
            <person name="Bauer D."/>
            <person name="Andreopoulos W."/>
            <person name="Pangilinan J."/>
            <person name="LaButti K."/>
            <person name="Riley R."/>
            <person name="Lipzen A."/>
            <person name="Clum A."/>
            <person name="Drula E."/>
            <person name="Henrissat B."/>
            <person name="Kohler A."/>
            <person name="Grigoriev I.V."/>
            <person name="Martin F.M."/>
            <person name="Hacquard S."/>
        </authorList>
    </citation>
    <scope>NUCLEOTIDE SEQUENCE [LARGE SCALE GENOMIC DNA]</scope>
    <source>
        <strain evidence="7 8">MPI-CAGE-CH-0241</strain>
    </source>
</reference>
<dbReference type="SUPFAM" id="SSF47113">
    <property type="entry name" value="Histone-fold"/>
    <property type="match status" value="1"/>
</dbReference>
<evidence type="ECO:0000259" key="6">
    <source>
        <dbReference type="Pfam" id="PF00125"/>
    </source>
</evidence>
<dbReference type="OrthoDB" id="420022at2759"/>
<feature type="region of interest" description="Disordered" evidence="5">
    <location>
        <begin position="190"/>
        <end position="213"/>
    </location>
</feature>
<dbReference type="Pfam" id="PF00125">
    <property type="entry name" value="Histone"/>
    <property type="match status" value="1"/>
</dbReference>
<dbReference type="GO" id="GO:0000786">
    <property type="term" value="C:nucleosome"/>
    <property type="evidence" value="ECO:0007669"/>
    <property type="project" value="UniProtKB-KW"/>
</dbReference>
<comment type="subcellular location">
    <subcellularLocation>
        <location evidence="1">Chromosome</location>
    </subcellularLocation>
</comment>
<dbReference type="GO" id="GO:0030527">
    <property type="term" value="F:structural constituent of chromatin"/>
    <property type="evidence" value="ECO:0007669"/>
    <property type="project" value="InterPro"/>
</dbReference>
<dbReference type="Proteomes" id="UP000777438">
    <property type="component" value="Unassembled WGS sequence"/>
</dbReference>
<evidence type="ECO:0000256" key="3">
    <source>
        <dbReference type="ARBA" id="ARBA00022454"/>
    </source>
</evidence>
<evidence type="ECO:0000256" key="2">
    <source>
        <dbReference type="ARBA" id="ARBA00010343"/>
    </source>
</evidence>